<dbReference type="Pfam" id="PF00155">
    <property type="entry name" value="Aminotran_1_2"/>
    <property type="match status" value="1"/>
</dbReference>
<dbReference type="Pfam" id="PF00392">
    <property type="entry name" value="GntR"/>
    <property type="match status" value="1"/>
</dbReference>
<dbReference type="CDD" id="cd07377">
    <property type="entry name" value="WHTH_GntR"/>
    <property type="match status" value="1"/>
</dbReference>
<accession>A0AB33IS89</accession>
<dbReference type="CDD" id="cd00609">
    <property type="entry name" value="AAT_like"/>
    <property type="match status" value="1"/>
</dbReference>
<keyword evidence="8" id="KW-1185">Reference proteome</keyword>
<protein>
    <submittedName>
        <fullName evidence="7">GntR family transcriptional regulator</fullName>
    </submittedName>
</protein>
<dbReference type="RefSeq" id="WP_018307580.1">
    <property type="nucleotide sequence ID" value="NZ_AP023411.1"/>
</dbReference>
<dbReference type="InterPro" id="IPR015424">
    <property type="entry name" value="PyrdxlP-dep_Trfase"/>
</dbReference>
<geneLocation type="plasmid" evidence="7 8">
    <name>pAACEN1</name>
</geneLocation>
<dbReference type="InterPro" id="IPR015421">
    <property type="entry name" value="PyrdxlP-dep_Trfase_major"/>
</dbReference>
<dbReference type="InterPro" id="IPR051446">
    <property type="entry name" value="HTH_trans_reg/aminotransferase"/>
</dbReference>
<evidence type="ECO:0000256" key="3">
    <source>
        <dbReference type="ARBA" id="ARBA00023015"/>
    </source>
</evidence>
<dbReference type="InterPro" id="IPR004839">
    <property type="entry name" value="Aminotransferase_I/II_large"/>
</dbReference>
<keyword evidence="3" id="KW-0805">Transcription regulation</keyword>
<dbReference type="PROSITE" id="PS50949">
    <property type="entry name" value="HTH_GNTR"/>
    <property type="match status" value="1"/>
</dbReference>
<evidence type="ECO:0000256" key="5">
    <source>
        <dbReference type="ARBA" id="ARBA00023163"/>
    </source>
</evidence>
<dbReference type="PANTHER" id="PTHR46577">
    <property type="entry name" value="HTH-TYPE TRANSCRIPTIONAL REGULATORY PROTEIN GABR"/>
    <property type="match status" value="1"/>
</dbReference>
<evidence type="ECO:0000256" key="2">
    <source>
        <dbReference type="ARBA" id="ARBA00022898"/>
    </source>
</evidence>
<dbReference type="SMART" id="SM00345">
    <property type="entry name" value="HTH_GNTR"/>
    <property type="match status" value="1"/>
</dbReference>
<keyword evidence="5" id="KW-0804">Transcription</keyword>
<dbReference type="InterPro" id="IPR015422">
    <property type="entry name" value="PyrdxlP-dep_Trfase_small"/>
</dbReference>
<feature type="domain" description="HTH gntR-type" evidence="6">
    <location>
        <begin position="1"/>
        <end position="69"/>
    </location>
</feature>
<evidence type="ECO:0000313" key="8">
    <source>
        <dbReference type="Proteomes" id="UP000516424"/>
    </source>
</evidence>
<dbReference type="InterPro" id="IPR036390">
    <property type="entry name" value="WH_DNA-bd_sf"/>
</dbReference>
<dbReference type="GO" id="GO:0003677">
    <property type="term" value="F:DNA binding"/>
    <property type="evidence" value="ECO:0007669"/>
    <property type="project" value="UniProtKB-KW"/>
</dbReference>
<dbReference type="Gene3D" id="3.90.1150.10">
    <property type="entry name" value="Aspartate Aminotransferase, domain 1"/>
    <property type="match status" value="1"/>
</dbReference>
<evidence type="ECO:0000256" key="4">
    <source>
        <dbReference type="ARBA" id="ARBA00023125"/>
    </source>
</evidence>
<sequence length="440" mass="46449">MDDYRTIAQGLADDIAAGRLEPGDRLPPQRAFAHSRGIAASTAGRVYAELNRRGLVTGETGRGTFVRTTPPTSRPLLAEPPTATINLETNYPVLSDQQAHLAPVLRRVARNPELLQRALRETGVRGTVAQRNTAAKGLARCEWQPNPESLLFAGNGRQALAAVFAAIASPGDRIGFEAMTYPVAKAIAERAGLTPVSLAMDAEGVRPDAIEAADRAAPLRAVYLQPTMHNPIGTTASIGRRTALAELLKALDGPLAIEDAVYAFLDEHAPPPLCSFAPDRTIMVDSLSKRIGPGLTLGIVAAPERLIADVAEAIIAGAWGASGFAMEACLRWLSDGTVAVLDKLKRQDAAVRQEIARRAFRGCDLRAHPASYHVMIGLPLNRRADDVVKAVASAGIAIAPASAFTTAAGHAPNAVRVGLANLDMGSAQEVLEHIASIIRG</sequence>
<dbReference type="AlphaFoldDB" id="A0AB33IS89"/>
<organism evidence="7 8">
    <name type="scientific">Acetobacter aceti NBRC 14818</name>
    <dbReference type="NCBI Taxonomy" id="887700"/>
    <lineage>
        <taxon>Bacteria</taxon>
        <taxon>Pseudomonadati</taxon>
        <taxon>Pseudomonadota</taxon>
        <taxon>Alphaproteobacteria</taxon>
        <taxon>Acetobacterales</taxon>
        <taxon>Acetobacteraceae</taxon>
        <taxon>Acetobacter</taxon>
        <taxon>Acetobacter subgen. Acetobacter</taxon>
    </lineage>
</organism>
<dbReference type="GO" id="GO:0003700">
    <property type="term" value="F:DNA-binding transcription factor activity"/>
    <property type="evidence" value="ECO:0007669"/>
    <property type="project" value="InterPro"/>
</dbReference>
<comment type="similarity">
    <text evidence="1">In the C-terminal section; belongs to the class-I pyridoxal-phosphate-dependent aminotransferase family.</text>
</comment>
<dbReference type="InterPro" id="IPR000524">
    <property type="entry name" value="Tscrpt_reg_HTH_GntR"/>
</dbReference>
<dbReference type="Gene3D" id="3.40.640.10">
    <property type="entry name" value="Type I PLP-dependent aspartate aminotransferase-like (Major domain)"/>
    <property type="match status" value="1"/>
</dbReference>
<dbReference type="SUPFAM" id="SSF53383">
    <property type="entry name" value="PLP-dependent transferases"/>
    <property type="match status" value="1"/>
</dbReference>
<dbReference type="PANTHER" id="PTHR46577:SF1">
    <property type="entry name" value="HTH-TYPE TRANSCRIPTIONAL REGULATORY PROTEIN GABR"/>
    <property type="match status" value="1"/>
</dbReference>
<name>A0AB33IS89_ACEAC</name>
<evidence type="ECO:0000313" key="7">
    <source>
        <dbReference type="EMBL" id="BCK77749.1"/>
    </source>
</evidence>
<keyword evidence="2" id="KW-0663">Pyridoxal phosphate</keyword>
<dbReference type="Proteomes" id="UP000516424">
    <property type="component" value="Plasmid pAACEN1"/>
</dbReference>
<dbReference type="GO" id="GO:0030170">
    <property type="term" value="F:pyridoxal phosphate binding"/>
    <property type="evidence" value="ECO:0007669"/>
    <property type="project" value="InterPro"/>
</dbReference>
<proteinExistence type="inferred from homology"/>
<reference evidence="7 8" key="1">
    <citation type="journal article" date="2011" name="Microbiology">
        <title>Transcriptome response to different carbon sources in Acetobacter aceti.</title>
        <authorList>
            <person name="Sakurai K."/>
            <person name="Arai H."/>
            <person name="Ishii M."/>
            <person name="Igarashi Y."/>
        </authorList>
    </citation>
    <scope>NUCLEOTIDE SEQUENCE [LARGE SCALE GENOMIC DNA]</scope>
    <source>
        <strain evidence="7 8">NBRC 14818</strain>
    </source>
</reference>
<dbReference type="EMBL" id="AP023411">
    <property type="protein sequence ID" value="BCK77749.1"/>
    <property type="molecule type" value="Genomic_DNA"/>
</dbReference>
<dbReference type="Gene3D" id="1.10.10.10">
    <property type="entry name" value="Winged helix-like DNA-binding domain superfamily/Winged helix DNA-binding domain"/>
    <property type="match status" value="1"/>
</dbReference>
<keyword evidence="4" id="KW-0238">DNA-binding</keyword>
<evidence type="ECO:0000256" key="1">
    <source>
        <dbReference type="ARBA" id="ARBA00005384"/>
    </source>
</evidence>
<keyword evidence="7" id="KW-0614">Plasmid</keyword>
<dbReference type="InterPro" id="IPR036388">
    <property type="entry name" value="WH-like_DNA-bd_sf"/>
</dbReference>
<dbReference type="SUPFAM" id="SSF46785">
    <property type="entry name" value="Winged helix' DNA-binding domain"/>
    <property type="match status" value="1"/>
</dbReference>
<gene>
    <name evidence="7" type="ORF">EMQ_P162</name>
</gene>
<evidence type="ECO:0000259" key="6">
    <source>
        <dbReference type="PROSITE" id="PS50949"/>
    </source>
</evidence>